<evidence type="ECO:0000256" key="1">
    <source>
        <dbReference type="SAM" id="Phobius"/>
    </source>
</evidence>
<name>E2C1G0_HARSA</name>
<dbReference type="EMBL" id="GL451937">
    <property type="protein sequence ID" value="EFN78136.1"/>
    <property type="molecule type" value="Genomic_DNA"/>
</dbReference>
<gene>
    <name evidence="2" type="ORF">EAI_08108</name>
</gene>
<proteinExistence type="predicted"/>
<keyword evidence="1" id="KW-1133">Transmembrane helix</keyword>
<reference evidence="2 3" key="1">
    <citation type="journal article" date="2010" name="Science">
        <title>Genomic comparison of the ants Camponotus floridanus and Harpegnathos saltator.</title>
        <authorList>
            <person name="Bonasio R."/>
            <person name="Zhang G."/>
            <person name="Ye C."/>
            <person name="Mutti N.S."/>
            <person name="Fang X."/>
            <person name="Qin N."/>
            <person name="Donahue G."/>
            <person name="Yang P."/>
            <person name="Li Q."/>
            <person name="Li C."/>
            <person name="Zhang P."/>
            <person name="Huang Z."/>
            <person name="Berger S.L."/>
            <person name="Reinberg D."/>
            <person name="Wang J."/>
            <person name="Liebig J."/>
        </authorList>
    </citation>
    <scope>NUCLEOTIDE SEQUENCE [LARGE SCALE GENOMIC DNA]</scope>
    <source>
        <strain evidence="2 3">R22 G/1</strain>
    </source>
</reference>
<protein>
    <submittedName>
        <fullName evidence="2">Uncharacterized protein</fullName>
    </submittedName>
</protein>
<keyword evidence="3" id="KW-1185">Reference proteome</keyword>
<dbReference type="Proteomes" id="UP000008237">
    <property type="component" value="Unassembled WGS sequence"/>
</dbReference>
<keyword evidence="1" id="KW-0812">Transmembrane</keyword>
<evidence type="ECO:0000313" key="2">
    <source>
        <dbReference type="EMBL" id="EFN78136.1"/>
    </source>
</evidence>
<feature type="transmembrane region" description="Helical" evidence="1">
    <location>
        <begin position="129"/>
        <end position="147"/>
    </location>
</feature>
<organism evidence="3">
    <name type="scientific">Harpegnathos saltator</name>
    <name type="common">Jerdon's jumping ant</name>
    <dbReference type="NCBI Taxonomy" id="610380"/>
    <lineage>
        <taxon>Eukaryota</taxon>
        <taxon>Metazoa</taxon>
        <taxon>Ecdysozoa</taxon>
        <taxon>Arthropoda</taxon>
        <taxon>Hexapoda</taxon>
        <taxon>Insecta</taxon>
        <taxon>Pterygota</taxon>
        <taxon>Neoptera</taxon>
        <taxon>Endopterygota</taxon>
        <taxon>Hymenoptera</taxon>
        <taxon>Apocrita</taxon>
        <taxon>Aculeata</taxon>
        <taxon>Formicoidea</taxon>
        <taxon>Formicidae</taxon>
        <taxon>Ponerinae</taxon>
        <taxon>Ponerini</taxon>
        <taxon>Harpegnathos</taxon>
    </lineage>
</organism>
<accession>E2C1G0</accession>
<keyword evidence="1" id="KW-0472">Membrane</keyword>
<feature type="transmembrane region" description="Helical" evidence="1">
    <location>
        <begin position="84"/>
        <end position="108"/>
    </location>
</feature>
<sequence length="311" mass="34661">MLSRYMSNRHLQINVLAKVEISRRVRLFEAFESRACANSAELPLEQKANANLWSTDDLIASGTRSKSSVNEISLPSSGANGITLSSLATIILALSTGIGYVLWATSFFDDDLNYKSVANEIYSLENGDVLILVLIFVYIYICVYVYAYVYVHVYVHVFVFYVPNSLAALVLSHNPRLQSGKEPLRLNQGEIKKKPMLELKKSRDVRADGIYGGSESQRKTKSLVQSTRRRHTASDILISKCRPEHKASKVPRPGGSEILYRMAQTGNTLMRNFEGSPLNGKLRIHLGEAAAAAVYMFCNSESMTQNNNVII</sequence>
<dbReference type="AlphaFoldDB" id="E2C1G0"/>
<dbReference type="InParanoid" id="E2C1G0"/>
<evidence type="ECO:0000313" key="3">
    <source>
        <dbReference type="Proteomes" id="UP000008237"/>
    </source>
</evidence>